<keyword evidence="2" id="KW-1185">Reference proteome</keyword>
<dbReference type="EMBL" id="CM041543">
    <property type="protein sequence ID" value="KAI3364577.1"/>
    <property type="molecule type" value="Genomic_DNA"/>
</dbReference>
<evidence type="ECO:0000313" key="2">
    <source>
        <dbReference type="Proteomes" id="UP000831701"/>
    </source>
</evidence>
<name>A0ACB8W9R3_9TELE</name>
<dbReference type="Proteomes" id="UP000831701">
    <property type="component" value="Chromosome 13"/>
</dbReference>
<comment type="caution">
    <text evidence="1">The sequence shown here is derived from an EMBL/GenBank/DDBJ whole genome shotgun (WGS) entry which is preliminary data.</text>
</comment>
<proteinExistence type="predicted"/>
<organism evidence="1 2">
    <name type="scientific">Scortum barcoo</name>
    <name type="common">barcoo grunter</name>
    <dbReference type="NCBI Taxonomy" id="214431"/>
    <lineage>
        <taxon>Eukaryota</taxon>
        <taxon>Metazoa</taxon>
        <taxon>Chordata</taxon>
        <taxon>Craniata</taxon>
        <taxon>Vertebrata</taxon>
        <taxon>Euteleostomi</taxon>
        <taxon>Actinopterygii</taxon>
        <taxon>Neopterygii</taxon>
        <taxon>Teleostei</taxon>
        <taxon>Neoteleostei</taxon>
        <taxon>Acanthomorphata</taxon>
        <taxon>Eupercaria</taxon>
        <taxon>Centrarchiformes</taxon>
        <taxon>Terapontoidei</taxon>
        <taxon>Terapontidae</taxon>
        <taxon>Scortum</taxon>
    </lineage>
</organism>
<reference evidence="1" key="1">
    <citation type="submission" date="2022-04" db="EMBL/GenBank/DDBJ databases">
        <title>Jade perch genome.</title>
        <authorList>
            <person name="Chao B."/>
        </authorList>
    </citation>
    <scope>NUCLEOTIDE SEQUENCE</scope>
    <source>
        <strain evidence="1">CB-2022</strain>
    </source>
</reference>
<sequence>MEMKSLCLVKNVIDGQKNCGGTTWTFSHSRSSSLIELIELGQIGGGAKSKSDRLSVTANCSLVIKKVTVEDVGRYFCQQYKSGQQQGLDALVYLSLVNSEDSIRATTKPTTTSEKIKTGTNTTASAINDASTELRGDTQTPTTKPTTTPEHSTAGTTTTGANEPSTNLQDMWWLFVVVAVVLVALLITVVVVIKRRRAKGNKSRMNGRVVSLKAVFYNKF</sequence>
<accession>A0ACB8W9R3</accession>
<evidence type="ECO:0000313" key="1">
    <source>
        <dbReference type="EMBL" id="KAI3364577.1"/>
    </source>
</evidence>
<protein>
    <submittedName>
        <fullName evidence="1">Uncharacterized protein</fullName>
    </submittedName>
</protein>
<gene>
    <name evidence="1" type="ORF">L3Q82_011367</name>
</gene>